<feature type="compositionally biased region" description="Low complexity" evidence="1">
    <location>
        <begin position="130"/>
        <end position="143"/>
    </location>
</feature>
<feature type="compositionally biased region" description="Basic and acidic residues" evidence="1">
    <location>
        <begin position="113"/>
        <end position="122"/>
    </location>
</feature>
<sequence length="259" mass="26796">DLQAQQEAGRRAGARRRLHQLRRDGGRGGRCRPSRRQRRRRHGRRYRRRPGRAGPPGAGRPGLAHRGSLRHRRAGRGGRPRGHPGDASDRPRRDGARRPARRGAAAADVGGDPADRLRHADPPRLGPGAGRLRGPAQRRAVVGAAGGDHGQRHRGGGLRVPGRGPLRGGAATPDPGHHPGGGAGLPAVPDVGGRGPALAAARDRLRPGGTRGGHRLAGGGDADGVPCGGGAPRGRGDGPGGPAAADHAAEPRRRRPERV</sequence>
<dbReference type="AlphaFoldDB" id="A0A6J4L3T2"/>
<feature type="compositionally biased region" description="Basic residues" evidence="1">
    <location>
        <begin position="67"/>
        <end position="82"/>
    </location>
</feature>
<feature type="compositionally biased region" description="Basic residues" evidence="1">
    <location>
        <begin position="29"/>
        <end position="51"/>
    </location>
</feature>
<organism evidence="2">
    <name type="scientific">uncultured Friedmanniella sp</name>
    <dbReference type="NCBI Taxonomy" id="335381"/>
    <lineage>
        <taxon>Bacteria</taxon>
        <taxon>Bacillati</taxon>
        <taxon>Actinomycetota</taxon>
        <taxon>Actinomycetes</taxon>
        <taxon>Propionibacteriales</taxon>
        <taxon>Nocardioidaceae</taxon>
        <taxon>Friedmanniella</taxon>
        <taxon>environmental samples</taxon>
    </lineage>
</organism>
<protein>
    <submittedName>
        <fullName evidence="2">Uncharacterized protein</fullName>
    </submittedName>
</protein>
<gene>
    <name evidence="2" type="ORF">AVDCRST_MAG61-2347</name>
</gene>
<feature type="compositionally biased region" description="Low complexity" evidence="1">
    <location>
        <begin position="102"/>
        <end position="112"/>
    </location>
</feature>
<name>A0A6J4L3T2_9ACTN</name>
<feature type="non-terminal residue" evidence="2">
    <location>
        <position position="1"/>
    </location>
</feature>
<reference evidence="2" key="1">
    <citation type="submission" date="2020-02" db="EMBL/GenBank/DDBJ databases">
        <authorList>
            <person name="Meier V. D."/>
        </authorList>
    </citation>
    <scope>NUCLEOTIDE SEQUENCE</scope>
    <source>
        <strain evidence="2">AVDCRST_MAG61</strain>
    </source>
</reference>
<feature type="compositionally biased region" description="Low complexity" evidence="1">
    <location>
        <begin position="160"/>
        <end position="174"/>
    </location>
</feature>
<feature type="compositionally biased region" description="Low complexity" evidence="1">
    <location>
        <begin position="185"/>
        <end position="200"/>
    </location>
</feature>
<evidence type="ECO:0000313" key="2">
    <source>
        <dbReference type="EMBL" id="CAA9321542.1"/>
    </source>
</evidence>
<feature type="compositionally biased region" description="Gly residues" evidence="1">
    <location>
        <begin position="209"/>
        <end position="241"/>
    </location>
</feature>
<feature type="compositionally biased region" description="Basic and acidic residues" evidence="1">
    <location>
        <begin position="83"/>
        <end position="97"/>
    </location>
</feature>
<proteinExistence type="predicted"/>
<accession>A0A6J4L3T2</accession>
<feature type="region of interest" description="Disordered" evidence="1">
    <location>
        <begin position="1"/>
        <end position="259"/>
    </location>
</feature>
<feature type="non-terminal residue" evidence="2">
    <location>
        <position position="259"/>
    </location>
</feature>
<evidence type="ECO:0000256" key="1">
    <source>
        <dbReference type="SAM" id="MobiDB-lite"/>
    </source>
</evidence>
<dbReference type="EMBL" id="CADCTT010000300">
    <property type="protein sequence ID" value="CAA9321542.1"/>
    <property type="molecule type" value="Genomic_DNA"/>
</dbReference>